<comment type="similarity">
    <text evidence="1">Belongs to the peptidase M28 family. M28B subfamily.</text>
</comment>
<dbReference type="Gene3D" id="3.40.630.10">
    <property type="entry name" value="Zn peptidases"/>
    <property type="match status" value="1"/>
</dbReference>
<protein>
    <submittedName>
        <fullName evidence="5">Glutamate carboxypeptidase 2</fullName>
    </submittedName>
</protein>
<dbReference type="Gene3D" id="3.50.30.30">
    <property type="match status" value="1"/>
</dbReference>
<dbReference type="AlphaFoldDB" id="A0A9X6N9J7"/>
<organism evidence="5 6">
    <name type="scientific">Hypsibius exemplaris</name>
    <name type="common">Freshwater tardigrade</name>
    <dbReference type="NCBI Taxonomy" id="2072580"/>
    <lineage>
        <taxon>Eukaryota</taxon>
        <taxon>Metazoa</taxon>
        <taxon>Ecdysozoa</taxon>
        <taxon>Tardigrada</taxon>
        <taxon>Eutardigrada</taxon>
        <taxon>Parachela</taxon>
        <taxon>Hypsibioidea</taxon>
        <taxon>Hypsibiidae</taxon>
        <taxon>Hypsibius</taxon>
    </lineage>
</organism>
<dbReference type="Pfam" id="PF04389">
    <property type="entry name" value="Peptidase_M28"/>
    <property type="match status" value="1"/>
</dbReference>
<dbReference type="PANTHER" id="PTHR10404:SF46">
    <property type="entry name" value="VACUOLAR PROTEIN SORTING-ASSOCIATED PROTEIN 70"/>
    <property type="match status" value="1"/>
</dbReference>
<dbReference type="InterPro" id="IPR039373">
    <property type="entry name" value="Peptidase_M28B"/>
</dbReference>
<dbReference type="InterPro" id="IPR036757">
    <property type="entry name" value="TFR-like_dimer_dom_sf"/>
</dbReference>
<dbReference type="FunFam" id="3.40.630.10:FF:000101">
    <property type="entry name" value="N-acetylated alpha-linked acidic dipeptidase like 1"/>
    <property type="match status" value="1"/>
</dbReference>
<proteinExistence type="inferred from homology"/>
<evidence type="ECO:0000313" key="5">
    <source>
        <dbReference type="EMBL" id="OWA50307.1"/>
    </source>
</evidence>
<dbReference type="SUPFAM" id="SSF52025">
    <property type="entry name" value="PA domain"/>
    <property type="match status" value="1"/>
</dbReference>
<evidence type="ECO:0000313" key="6">
    <source>
        <dbReference type="Proteomes" id="UP000192578"/>
    </source>
</evidence>
<dbReference type="CDD" id="cd08022">
    <property type="entry name" value="M28_PSMA_like"/>
    <property type="match status" value="1"/>
</dbReference>
<keyword evidence="2" id="KW-0812">Transmembrane</keyword>
<evidence type="ECO:0000256" key="1">
    <source>
        <dbReference type="ARBA" id="ARBA00005634"/>
    </source>
</evidence>
<dbReference type="OrthoDB" id="5841748at2759"/>
<name>A0A9X6N9J7_HYPEX</name>
<feature type="domain" description="Transferrin receptor-like dimerisation" evidence="3">
    <location>
        <begin position="614"/>
        <end position="729"/>
    </location>
</feature>
<dbReference type="EMBL" id="MTYJ01000188">
    <property type="protein sequence ID" value="OWA50307.1"/>
    <property type="molecule type" value="Genomic_DNA"/>
</dbReference>
<dbReference type="InterPro" id="IPR046450">
    <property type="entry name" value="PA_dom_sf"/>
</dbReference>
<accession>A0A9X6N9J7</accession>
<keyword evidence="2" id="KW-0472">Membrane</keyword>
<evidence type="ECO:0000259" key="4">
    <source>
        <dbReference type="Pfam" id="PF04389"/>
    </source>
</evidence>
<dbReference type="Pfam" id="PF04253">
    <property type="entry name" value="TFR_dimer"/>
    <property type="match status" value="1"/>
</dbReference>
<keyword evidence="2" id="KW-1133">Transmembrane helix</keyword>
<dbReference type="PANTHER" id="PTHR10404">
    <property type="entry name" value="N-ACETYLATED-ALPHA-LINKED ACIDIC DIPEPTIDASE"/>
    <property type="match status" value="1"/>
</dbReference>
<feature type="transmembrane region" description="Helical" evidence="2">
    <location>
        <begin position="16"/>
        <end position="38"/>
    </location>
</feature>
<dbReference type="InterPro" id="IPR007484">
    <property type="entry name" value="Peptidase_M28"/>
</dbReference>
<keyword evidence="5" id="KW-0121">Carboxypeptidase</keyword>
<feature type="domain" description="Peptidase M28" evidence="4">
    <location>
        <begin position="351"/>
        <end position="553"/>
    </location>
</feature>
<comment type="caution">
    <text evidence="5">The sequence shown here is derived from an EMBL/GenBank/DDBJ whole genome shotgun (WGS) entry which is preliminary data.</text>
</comment>
<reference evidence="6" key="1">
    <citation type="submission" date="2017-01" db="EMBL/GenBank/DDBJ databases">
        <title>Comparative genomics of anhydrobiosis in the tardigrade Hypsibius dujardini.</title>
        <authorList>
            <person name="Yoshida Y."/>
            <person name="Koutsovoulos G."/>
            <person name="Laetsch D."/>
            <person name="Stevens L."/>
            <person name="Kumar S."/>
            <person name="Horikawa D."/>
            <person name="Ishino K."/>
            <person name="Komine S."/>
            <person name="Tomita M."/>
            <person name="Blaxter M."/>
            <person name="Arakawa K."/>
        </authorList>
    </citation>
    <scope>NUCLEOTIDE SEQUENCE [LARGE SCALE GENOMIC DNA]</scope>
    <source>
        <strain evidence="6">Z151</strain>
    </source>
</reference>
<evidence type="ECO:0000259" key="3">
    <source>
        <dbReference type="Pfam" id="PF04253"/>
    </source>
</evidence>
<keyword evidence="5" id="KW-0378">Hydrolase</keyword>
<sequence length="756" mass="83880">MRFTKSDGSLQTRWKFAFSFLAIAILFCVGIIVGHYGIRKDCGDSGSLAMSDEQVRQRMFAEIKPESIRARLKRMTNASHPAGTAANNAVAQYIKESFLADFGAENVKEAKYRVLLSRPNSTHPNSGLISNRDGTAFRELKNKEFPSDAFDGAYFAFAPQGEETSDRLIYANVATEEDFEYLVNNQSLPVNGSIILARYGGFRGDQVEISARYGARAVILFLDPSLVAPHGTNVSLVYPNGPWMPEFAISRGTIYRENGDPLSQSFVSSIGSKEPVYRTAVEDAELPKIPALPIGYGDARVLFELMDQKSIPSDWHVTDSTLPYVLGGVLPEGRRLTVTVTNYLEESEITNVIGTIPGCIEPDRYVIFGNHFDAWTMGGIDPNSGTAAMLELAHSMGILKSREGWCPRRTIIVGAWDAEEYGLIGSTEWVEENLQVLQDRTVAYINIDAAVRGHVAFSAMAMPLLTDVILSATKRVTDPSPMPDGQPLQTMYDAWKKHWRNDSTPRILNLGGGSDYGSFVNMIGVTSADLRYNAEVANPAYHTAYETFDYVEKFVDPTFLYHVAMTQVWGEIVRDLAESAVVPFSVGSFADRMNSSWHRARTELTTMFNLTMEIDLDLMTTAVALFGRNAKSLVEDISKFKTDGRLHNPLLVREMNDRLIKIERMFLEPSGLPGRPLDRHVLQAPSRINSYGSISFAGVMDSAAYTAEGYKENDPAKAAKWLKELKLHFIKVVQIVDRAARFLLAPARTLDQTGAN</sequence>
<dbReference type="InterPro" id="IPR007365">
    <property type="entry name" value="TFR-like_dimer_dom"/>
</dbReference>
<dbReference type="SUPFAM" id="SSF53187">
    <property type="entry name" value="Zn-dependent exopeptidases"/>
    <property type="match status" value="1"/>
</dbReference>
<dbReference type="GO" id="GO:0004180">
    <property type="term" value="F:carboxypeptidase activity"/>
    <property type="evidence" value="ECO:0007669"/>
    <property type="project" value="UniProtKB-KW"/>
</dbReference>
<dbReference type="Proteomes" id="UP000192578">
    <property type="component" value="Unassembled WGS sequence"/>
</dbReference>
<dbReference type="Gene3D" id="1.20.930.40">
    <property type="entry name" value="Transferrin receptor-like, dimerisation domain"/>
    <property type="match status" value="1"/>
</dbReference>
<dbReference type="SUPFAM" id="SSF47672">
    <property type="entry name" value="Transferrin receptor-like dimerisation domain"/>
    <property type="match status" value="1"/>
</dbReference>
<evidence type="ECO:0000256" key="2">
    <source>
        <dbReference type="SAM" id="Phobius"/>
    </source>
</evidence>
<gene>
    <name evidence="5" type="ORF">BV898_14828</name>
</gene>
<keyword evidence="5" id="KW-0645">Protease</keyword>
<keyword evidence="6" id="KW-1185">Reference proteome</keyword>